<keyword evidence="2" id="KW-1133">Transmembrane helix</keyword>
<name>A0A6A6PSJ9_9PEZI</name>
<keyword evidence="4" id="KW-1185">Reference proteome</keyword>
<sequence>MTTTIHSAPISRSSSSSSISTIRPSNSRKPSWDSAKWYDVDDQPTLEDFTVRLGTLSRRIDIWLGRCATNVVMGLLGPTPFALFFLNPMCLFLAFLGLIWWLMSRSGVP</sequence>
<accession>A0A6A6PSJ9</accession>
<dbReference type="GeneID" id="54478093"/>
<gene>
    <name evidence="3" type="ORF">BDY17DRAFT_323842</name>
</gene>
<protein>
    <submittedName>
        <fullName evidence="3">Uncharacterized protein</fullName>
    </submittedName>
</protein>
<evidence type="ECO:0000256" key="2">
    <source>
        <dbReference type="SAM" id="Phobius"/>
    </source>
</evidence>
<dbReference type="EMBL" id="MU001635">
    <property type="protein sequence ID" value="KAF2483078.1"/>
    <property type="molecule type" value="Genomic_DNA"/>
</dbReference>
<dbReference type="Proteomes" id="UP000799767">
    <property type="component" value="Unassembled WGS sequence"/>
</dbReference>
<organism evidence="3 4">
    <name type="scientific">Neohortaea acidophila</name>
    <dbReference type="NCBI Taxonomy" id="245834"/>
    <lineage>
        <taxon>Eukaryota</taxon>
        <taxon>Fungi</taxon>
        <taxon>Dikarya</taxon>
        <taxon>Ascomycota</taxon>
        <taxon>Pezizomycotina</taxon>
        <taxon>Dothideomycetes</taxon>
        <taxon>Dothideomycetidae</taxon>
        <taxon>Mycosphaerellales</taxon>
        <taxon>Teratosphaeriaceae</taxon>
        <taxon>Neohortaea</taxon>
    </lineage>
</organism>
<keyword evidence="2" id="KW-0812">Transmembrane</keyword>
<dbReference type="AlphaFoldDB" id="A0A6A6PSJ9"/>
<feature type="transmembrane region" description="Helical" evidence="2">
    <location>
        <begin position="81"/>
        <end position="103"/>
    </location>
</feature>
<reference evidence="3" key="1">
    <citation type="journal article" date="2020" name="Stud. Mycol.">
        <title>101 Dothideomycetes genomes: a test case for predicting lifestyles and emergence of pathogens.</title>
        <authorList>
            <person name="Haridas S."/>
            <person name="Albert R."/>
            <person name="Binder M."/>
            <person name="Bloem J."/>
            <person name="Labutti K."/>
            <person name="Salamov A."/>
            <person name="Andreopoulos B."/>
            <person name="Baker S."/>
            <person name="Barry K."/>
            <person name="Bills G."/>
            <person name="Bluhm B."/>
            <person name="Cannon C."/>
            <person name="Castanera R."/>
            <person name="Culley D."/>
            <person name="Daum C."/>
            <person name="Ezra D."/>
            <person name="Gonzalez J."/>
            <person name="Henrissat B."/>
            <person name="Kuo A."/>
            <person name="Liang C."/>
            <person name="Lipzen A."/>
            <person name="Lutzoni F."/>
            <person name="Magnuson J."/>
            <person name="Mondo S."/>
            <person name="Nolan M."/>
            <person name="Ohm R."/>
            <person name="Pangilinan J."/>
            <person name="Park H.-J."/>
            <person name="Ramirez L."/>
            <person name="Alfaro M."/>
            <person name="Sun H."/>
            <person name="Tritt A."/>
            <person name="Yoshinaga Y."/>
            <person name="Zwiers L.-H."/>
            <person name="Turgeon B."/>
            <person name="Goodwin S."/>
            <person name="Spatafora J."/>
            <person name="Crous P."/>
            <person name="Grigoriev I."/>
        </authorList>
    </citation>
    <scope>NUCLEOTIDE SEQUENCE</scope>
    <source>
        <strain evidence="3">CBS 113389</strain>
    </source>
</reference>
<evidence type="ECO:0000313" key="4">
    <source>
        <dbReference type="Proteomes" id="UP000799767"/>
    </source>
</evidence>
<proteinExistence type="predicted"/>
<feature type="region of interest" description="Disordered" evidence="1">
    <location>
        <begin position="1"/>
        <end position="32"/>
    </location>
</feature>
<dbReference type="OrthoDB" id="3940049at2759"/>
<evidence type="ECO:0000256" key="1">
    <source>
        <dbReference type="SAM" id="MobiDB-lite"/>
    </source>
</evidence>
<feature type="compositionally biased region" description="Low complexity" evidence="1">
    <location>
        <begin position="7"/>
        <end position="28"/>
    </location>
</feature>
<evidence type="ECO:0000313" key="3">
    <source>
        <dbReference type="EMBL" id="KAF2483078.1"/>
    </source>
</evidence>
<dbReference type="RefSeq" id="XP_033589648.1">
    <property type="nucleotide sequence ID" value="XM_033737091.1"/>
</dbReference>
<keyword evidence="2" id="KW-0472">Membrane</keyword>